<evidence type="ECO:0000256" key="3">
    <source>
        <dbReference type="SAM" id="SignalP"/>
    </source>
</evidence>
<feature type="compositionally biased region" description="Low complexity" evidence="1">
    <location>
        <begin position="191"/>
        <end position="200"/>
    </location>
</feature>
<proteinExistence type="predicted"/>
<reference evidence="4 5" key="1">
    <citation type="submission" date="2015-10" db="EMBL/GenBank/DDBJ databases">
        <title>Genome analyses suggest a sexual origin of heterokaryosis in a supposedly ancient asexual fungus.</title>
        <authorList>
            <person name="Ropars J."/>
            <person name="Sedzielewska K."/>
            <person name="Noel J."/>
            <person name="Charron P."/>
            <person name="Farinelli L."/>
            <person name="Marton T."/>
            <person name="Kruger M."/>
            <person name="Pelin A."/>
            <person name="Brachmann A."/>
            <person name="Corradi N."/>
        </authorList>
    </citation>
    <scope>NUCLEOTIDE SEQUENCE [LARGE SCALE GENOMIC DNA]</scope>
    <source>
        <strain evidence="4 5">A4</strain>
    </source>
</reference>
<protein>
    <submittedName>
        <fullName evidence="4">Uncharacterized protein</fullName>
    </submittedName>
</protein>
<keyword evidence="3" id="KW-0732">Signal</keyword>
<dbReference type="Proteomes" id="UP000234323">
    <property type="component" value="Unassembled WGS sequence"/>
</dbReference>
<sequence length="424" mass="46958">MKHFMLLLLLLSLILVKINSVVHAQLDSKNSNCTSNIDSPCVKLDELLAPCGSKIAPPPANIQAYEYTVDNKNLASCMCDQNTYDTLSSCVSCYSNGNNNIKAADFKDYQKSCKTYGFTFGPPIKDDSSPTSSIAVKVSIAIAGFVFILGCVLIWFWYKKKSKSMNKDEEFKREIILTEQERSAHQPHPSSPNNNSKSSNQRLSNNSTQPLNPRLSNNSSSSQNPRLSSNSSSSQNQNPRLSSNSSSSSPTQRFSSNPQLPIQRLSSNPQLPIQRLPNNNLQITTRLPSNYSQSSSSERYPSSYSHSSTEGLLPSNEPNLPTRPSLYTPPSTIQVPSQSQYFAPHFNIPPQQTHFLPQQPTYSLIQPTSAQTYTHPPPQLPHFNNGNSLPGPDPMFSRIPLPPPPPPPPPRNYYNPNNYYGGHS</sequence>
<accession>A0A2I1GKB3</accession>
<evidence type="ECO:0000256" key="1">
    <source>
        <dbReference type="SAM" id="MobiDB-lite"/>
    </source>
</evidence>
<feature type="region of interest" description="Disordered" evidence="1">
    <location>
        <begin position="180"/>
        <end position="334"/>
    </location>
</feature>
<dbReference type="AlphaFoldDB" id="A0A2I1GKB3"/>
<keyword evidence="2" id="KW-0472">Membrane</keyword>
<feature type="compositionally biased region" description="Pro residues" evidence="1">
    <location>
        <begin position="400"/>
        <end position="411"/>
    </location>
</feature>
<dbReference type="VEuPathDB" id="FungiDB:RhiirA1_538508"/>
<keyword evidence="5" id="KW-1185">Reference proteome</keyword>
<feature type="transmembrane region" description="Helical" evidence="2">
    <location>
        <begin position="138"/>
        <end position="158"/>
    </location>
</feature>
<evidence type="ECO:0000313" key="5">
    <source>
        <dbReference type="Proteomes" id="UP000234323"/>
    </source>
</evidence>
<feature type="compositionally biased region" description="Low complexity" evidence="1">
    <location>
        <begin position="289"/>
        <end position="308"/>
    </location>
</feature>
<feature type="compositionally biased region" description="Low complexity" evidence="1">
    <location>
        <begin position="210"/>
        <end position="258"/>
    </location>
</feature>
<comment type="caution">
    <text evidence="4">The sequence shown here is derived from an EMBL/GenBank/DDBJ whole genome shotgun (WGS) entry which is preliminary data.</text>
</comment>
<dbReference type="VEuPathDB" id="FungiDB:RhiirFUN_007178"/>
<gene>
    <name evidence="4" type="ORF">RhiirA4_444657</name>
</gene>
<feature type="signal peptide" evidence="3">
    <location>
        <begin position="1"/>
        <end position="24"/>
    </location>
</feature>
<feature type="region of interest" description="Disordered" evidence="1">
    <location>
        <begin position="371"/>
        <end position="424"/>
    </location>
</feature>
<keyword evidence="2" id="KW-1133">Transmembrane helix</keyword>
<evidence type="ECO:0000313" key="4">
    <source>
        <dbReference type="EMBL" id="PKY47070.1"/>
    </source>
</evidence>
<feature type="compositionally biased region" description="Polar residues" evidence="1">
    <location>
        <begin position="264"/>
        <end position="288"/>
    </location>
</feature>
<evidence type="ECO:0000256" key="2">
    <source>
        <dbReference type="SAM" id="Phobius"/>
    </source>
</evidence>
<dbReference type="EMBL" id="LLXI01000513">
    <property type="protein sequence ID" value="PKY47070.1"/>
    <property type="molecule type" value="Genomic_DNA"/>
</dbReference>
<name>A0A2I1GKB3_9GLOM</name>
<dbReference type="VEuPathDB" id="FungiDB:FUN_005003"/>
<feature type="compositionally biased region" description="Low complexity" evidence="1">
    <location>
        <begin position="412"/>
        <end position="424"/>
    </location>
</feature>
<keyword evidence="2" id="KW-0812">Transmembrane</keyword>
<organism evidence="4 5">
    <name type="scientific">Rhizophagus irregularis</name>
    <dbReference type="NCBI Taxonomy" id="588596"/>
    <lineage>
        <taxon>Eukaryota</taxon>
        <taxon>Fungi</taxon>
        <taxon>Fungi incertae sedis</taxon>
        <taxon>Mucoromycota</taxon>
        <taxon>Glomeromycotina</taxon>
        <taxon>Glomeromycetes</taxon>
        <taxon>Glomerales</taxon>
        <taxon>Glomeraceae</taxon>
        <taxon>Rhizophagus</taxon>
    </lineage>
</organism>
<feature type="chain" id="PRO_5014179496" evidence="3">
    <location>
        <begin position="25"/>
        <end position="424"/>
    </location>
</feature>